<dbReference type="OrthoDB" id="2129688at2759"/>
<evidence type="ECO:0000313" key="2">
    <source>
        <dbReference type="EMBL" id="RDW76122.1"/>
    </source>
</evidence>
<dbReference type="InterPro" id="IPR000210">
    <property type="entry name" value="BTB/POZ_dom"/>
</dbReference>
<dbReference type="AlphaFoldDB" id="A0A3D8RPV8"/>
<name>A0A3D8RPV8_9HELO</name>
<dbReference type="PROSITE" id="PS50097">
    <property type="entry name" value="BTB"/>
    <property type="match status" value="1"/>
</dbReference>
<feature type="domain" description="BTB" evidence="1">
    <location>
        <begin position="25"/>
        <end position="132"/>
    </location>
</feature>
<sequence>MASPGGNGSSQAVRIHKFEWPGLQPDLRLEVFDSDEFHVHSTIMKLHSAFFRRFLDSPDKTADPSMPVRRGAFKYNWITKVDEDGSWALVSDTSQLTVKDKGYKLMRDRSEEIAVFCKLLKAIYRRDYIVDSVADLERLTRMADYYLALPALSFSLYMTLPKSHKFIAELIKCAPTIIETARKLRNTVLFRECLVYVMNPWDCPRYLDKKRGGKPLKDWNPALQKAFGAATINFHQQIVRVHQQLLDLRVEGGFSEFETGVLAKLKEEHEYTGGDRFPLPVFLQKLSYLCSSECESIYTEKGYDVEGIYDLEETLEELLDNQLTLSPKVTAGCDSFEEYLLCIKIEDELLPWDREQVDW</sequence>
<keyword evidence="3" id="KW-1185">Reference proteome</keyword>
<evidence type="ECO:0000313" key="3">
    <source>
        <dbReference type="Proteomes" id="UP000256328"/>
    </source>
</evidence>
<protein>
    <recommendedName>
        <fullName evidence="1">BTB domain-containing protein</fullName>
    </recommendedName>
</protein>
<organism evidence="2 3">
    <name type="scientific">Coleophoma crateriformis</name>
    <dbReference type="NCBI Taxonomy" id="565419"/>
    <lineage>
        <taxon>Eukaryota</taxon>
        <taxon>Fungi</taxon>
        <taxon>Dikarya</taxon>
        <taxon>Ascomycota</taxon>
        <taxon>Pezizomycotina</taxon>
        <taxon>Leotiomycetes</taxon>
        <taxon>Helotiales</taxon>
        <taxon>Dermateaceae</taxon>
        <taxon>Coleophoma</taxon>
    </lineage>
</organism>
<dbReference type="InterPro" id="IPR011333">
    <property type="entry name" value="SKP1/BTB/POZ_sf"/>
</dbReference>
<dbReference type="Gene3D" id="3.30.710.10">
    <property type="entry name" value="Potassium Channel Kv1.1, Chain A"/>
    <property type="match status" value="1"/>
</dbReference>
<dbReference type="Proteomes" id="UP000256328">
    <property type="component" value="Unassembled WGS sequence"/>
</dbReference>
<dbReference type="EMBL" id="PDLN01000009">
    <property type="protein sequence ID" value="RDW76122.1"/>
    <property type="molecule type" value="Genomic_DNA"/>
</dbReference>
<accession>A0A3D8RPV8</accession>
<evidence type="ECO:0000259" key="1">
    <source>
        <dbReference type="PROSITE" id="PS50097"/>
    </source>
</evidence>
<gene>
    <name evidence="2" type="ORF">BP5796_06943</name>
</gene>
<proteinExistence type="predicted"/>
<comment type="caution">
    <text evidence="2">The sequence shown here is derived from an EMBL/GenBank/DDBJ whole genome shotgun (WGS) entry which is preliminary data.</text>
</comment>
<reference evidence="2 3" key="1">
    <citation type="journal article" date="2018" name="IMA Fungus">
        <title>IMA Genome-F 9: Draft genome sequence of Annulohypoxylon stygium, Aspergillus mulundensis, Berkeleyomyces basicola (syn. Thielaviopsis basicola), Ceratocystis smalleyi, two Cercospora beticola strains, Coleophoma cylindrospora, Fusarium fracticaudum, Phialophora cf. hyalina, and Morchella septimelata.</title>
        <authorList>
            <person name="Wingfield B.D."/>
            <person name="Bills G.F."/>
            <person name="Dong Y."/>
            <person name="Huang W."/>
            <person name="Nel W.J."/>
            <person name="Swalarsk-Parry B.S."/>
            <person name="Vaghefi N."/>
            <person name="Wilken P.M."/>
            <person name="An Z."/>
            <person name="de Beer Z.W."/>
            <person name="De Vos L."/>
            <person name="Chen L."/>
            <person name="Duong T.A."/>
            <person name="Gao Y."/>
            <person name="Hammerbacher A."/>
            <person name="Kikkert J.R."/>
            <person name="Li Y."/>
            <person name="Li H."/>
            <person name="Li K."/>
            <person name="Li Q."/>
            <person name="Liu X."/>
            <person name="Ma X."/>
            <person name="Naidoo K."/>
            <person name="Pethybridge S.J."/>
            <person name="Sun J."/>
            <person name="Steenkamp E.T."/>
            <person name="van der Nest M.A."/>
            <person name="van Wyk S."/>
            <person name="Wingfield M.J."/>
            <person name="Xiong C."/>
            <person name="Yue Q."/>
            <person name="Zhang X."/>
        </authorList>
    </citation>
    <scope>NUCLEOTIDE SEQUENCE [LARGE SCALE GENOMIC DNA]</scope>
    <source>
        <strain evidence="2 3">BP5796</strain>
    </source>
</reference>